<dbReference type="EMBL" id="JBHFFA010000003">
    <property type="protein sequence ID" value="KAL2633068.1"/>
    <property type="molecule type" value="Genomic_DNA"/>
</dbReference>
<proteinExistence type="predicted"/>
<keyword evidence="1" id="KW-0479">Metal-binding</keyword>
<dbReference type="PANTHER" id="PTHR31009">
    <property type="entry name" value="S-ADENOSYL-L-METHIONINE:CARBOXYL METHYLTRANSFERASE FAMILY PROTEIN"/>
    <property type="match status" value="1"/>
</dbReference>
<reference evidence="3 4" key="1">
    <citation type="submission" date="2024-09" db="EMBL/GenBank/DDBJ databases">
        <title>Chromosome-scale assembly of Riccia fluitans.</title>
        <authorList>
            <person name="Paukszto L."/>
            <person name="Sawicki J."/>
            <person name="Karawczyk K."/>
            <person name="Piernik-Szablinska J."/>
            <person name="Szczecinska M."/>
            <person name="Mazdziarz M."/>
        </authorList>
    </citation>
    <scope>NUCLEOTIDE SEQUENCE [LARGE SCALE GENOMIC DNA]</scope>
    <source>
        <strain evidence="3">Rf_01</strain>
        <tissue evidence="3">Aerial parts of the thallus</tissue>
    </source>
</reference>
<dbReference type="GO" id="GO:0046872">
    <property type="term" value="F:metal ion binding"/>
    <property type="evidence" value="ECO:0007669"/>
    <property type="project" value="UniProtKB-KW"/>
</dbReference>
<evidence type="ECO:0000256" key="1">
    <source>
        <dbReference type="ARBA" id="ARBA00022723"/>
    </source>
</evidence>
<dbReference type="SUPFAM" id="SSF53335">
    <property type="entry name" value="S-adenosyl-L-methionine-dependent methyltransferases"/>
    <property type="match status" value="1"/>
</dbReference>
<dbReference type="InterPro" id="IPR005299">
    <property type="entry name" value="MeTrfase_7"/>
</dbReference>
<dbReference type="Pfam" id="PF03492">
    <property type="entry name" value="Methyltransf_7"/>
    <property type="match status" value="1"/>
</dbReference>
<name>A0ABD1YR88_9MARC</name>
<evidence type="ECO:0000313" key="4">
    <source>
        <dbReference type="Proteomes" id="UP001605036"/>
    </source>
</evidence>
<keyword evidence="4" id="KW-1185">Reference proteome</keyword>
<protein>
    <submittedName>
        <fullName evidence="3">Uncharacterized protein</fullName>
    </submittedName>
</protein>
<accession>A0ABD1YR88</accession>
<comment type="caution">
    <text evidence="3">The sequence shown here is derived from an EMBL/GenBank/DDBJ whole genome shotgun (WGS) entry which is preliminary data.</text>
</comment>
<dbReference type="Gene3D" id="3.40.50.150">
    <property type="entry name" value="Vaccinia Virus protein VP39"/>
    <property type="match status" value="1"/>
</dbReference>
<sequence>MALGEPGLNHGGFHRRSANHGKFMEKFGRRDTSVVSKNNSSCHVQIDSIALFPDILEAIDRLRLPTVLQEAVTVVQFGSSNGQISVDNVVAILQRLKEKFGRTIGQEPEYQVFFQDLPTIDFNALIKLLNASILPNQDVHPVDCYAAAVAGSMYDRLFPVSTLHFGCAMFDLNCLSRIPESVSDRHSPAYNGGQTGLHRSSVATIKAYSAQAKEDLCNFLAARADEMADYGILCLNFRCRDSDSSTSYSTPHEVIGDCVWDDFIDKGIISADMRDSFNPLHYWRSVREITEVVADFSSDFEVHKEVVQQVHIPAGSASVASTPSPSLSSTAMLRAHFGKEVTNLYLQRYEQVLLEGIGNQTLSYHQSTTWMIVVLIRKPRG</sequence>
<dbReference type="InterPro" id="IPR029063">
    <property type="entry name" value="SAM-dependent_MTases_sf"/>
</dbReference>
<organism evidence="3 4">
    <name type="scientific">Riccia fluitans</name>
    <dbReference type="NCBI Taxonomy" id="41844"/>
    <lineage>
        <taxon>Eukaryota</taxon>
        <taxon>Viridiplantae</taxon>
        <taxon>Streptophyta</taxon>
        <taxon>Embryophyta</taxon>
        <taxon>Marchantiophyta</taxon>
        <taxon>Marchantiopsida</taxon>
        <taxon>Marchantiidae</taxon>
        <taxon>Marchantiales</taxon>
        <taxon>Ricciaceae</taxon>
        <taxon>Riccia</taxon>
    </lineage>
</organism>
<dbReference type="Gene3D" id="1.10.1200.270">
    <property type="entry name" value="Methyltransferase, alpha-helical capping domain"/>
    <property type="match status" value="1"/>
</dbReference>
<evidence type="ECO:0000313" key="3">
    <source>
        <dbReference type="EMBL" id="KAL2633068.1"/>
    </source>
</evidence>
<dbReference type="InterPro" id="IPR042086">
    <property type="entry name" value="MeTrfase_capping"/>
</dbReference>
<dbReference type="AlphaFoldDB" id="A0ABD1YR88"/>
<keyword evidence="2" id="KW-0460">Magnesium</keyword>
<evidence type="ECO:0000256" key="2">
    <source>
        <dbReference type="ARBA" id="ARBA00022842"/>
    </source>
</evidence>
<gene>
    <name evidence="3" type="ORF">R1flu_004547</name>
</gene>
<dbReference type="Proteomes" id="UP001605036">
    <property type="component" value="Unassembled WGS sequence"/>
</dbReference>